<sequence>MKLHRFVVLFLVILCTQSCAGDNRNPKRTDSIAKDTVIATSAASPDSFPIGKLIDTVPCTGNATQSYALYIPAVQNKTPLPIVYFFDPHASGSLPLRKYQQLANSYGFILVGSNNSKNGNSWDQAEATWQALSADTRRRLNIDPQRIYTAGFSGGAKVAGYVALQHPEIKGVIANSAGLPDGAPADNYGFSFTAIAGEGDMNMTELVAINAAFDKTSTPHRILLFNGKHEWAPEATMNEAFTGFQFDAMRNKGLPVNEALINSFTGSSKNAVEKSNKENKLVQAVAQCTLAINLLKGISNESSWFEQQSAAITSKPAYQHQLQAKQQLLEKEQQIKSQYMQQFQQGDMNYWTKTIDDLQAKAKAQTADGAMYQRLLAYLSLAFYSYSNQLIKNNQNEPAQYFVNLYKMADPTNSEAWYFSAILQARKNEVKGAENDLLKAVACGFNEKERLRSQPEFHSVGINFSRIEKAIK</sequence>
<reference evidence="2 3" key="1">
    <citation type="submission" date="2016-03" db="EMBL/GenBank/DDBJ databases">
        <title>Niastella vici sp. nov., isolated from farmland soil.</title>
        <authorList>
            <person name="Chen L."/>
            <person name="Wang D."/>
            <person name="Yang S."/>
            <person name="Wang G."/>
        </authorList>
    </citation>
    <scope>NUCLEOTIDE SEQUENCE [LARGE SCALE GENOMIC DNA]</scope>
    <source>
        <strain evidence="2 3">DJ57</strain>
    </source>
</reference>
<evidence type="ECO:0000313" key="2">
    <source>
        <dbReference type="EMBL" id="OQP62465.1"/>
    </source>
</evidence>
<organism evidence="2 3">
    <name type="scientific">Niastella vici</name>
    <dbReference type="NCBI Taxonomy" id="1703345"/>
    <lineage>
        <taxon>Bacteria</taxon>
        <taxon>Pseudomonadati</taxon>
        <taxon>Bacteroidota</taxon>
        <taxon>Chitinophagia</taxon>
        <taxon>Chitinophagales</taxon>
        <taxon>Chitinophagaceae</taxon>
        <taxon>Niastella</taxon>
    </lineage>
</organism>
<evidence type="ECO:0000313" key="3">
    <source>
        <dbReference type="Proteomes" id="UP000192796"/>
    </source>
</evidence>
<evidence type="ECO:0008006" key="4">
    <source>
        <dbReference type="Google" id="ProtNLM"/>
    </source>
</evidence>
<accession>A0A1V9FVU0</accession>
<comment type="caution">
    <text evidence="2">The sequence shown here is derived from an EMBL/GenBank/DDBJ whole genome shotgun (WGS) entry which is preliminary data.</text>
</comment>
<dbReference type="RefSeq" id="WP_081148813.1">
    <property type="nucleotide sequence ID" value="NZ_LVYD01000050.1"/>
</dbReference>
<name>A0A1V9FVU0_9BACT</name>
<evidence type="ECO:0000256" key="1">
    <source>
        <dbReference type="SAM" id="SignalP"/>
    </source>
</evidence>
<dbReference type="InterPro" id="IPR029058">
    <property type="entry name" value="AB_hydrolase_fold"/>
</dbReference>
<protein>
    <recommendedName>
        <fullName evidence="4">Alpha/beta hydrolase</fullName>
    </recommendedName>
</protein>
<dbReference type="AlphaFoldDB" id="A0A1V9FVU0"/>
<keyword evidence="1" id="KW-0732">Signal</keyword>
<dbReference type="Gene3D" id="3.40.50.1820">
    <property type="entry name" value="alpha/beta hydrolase"/>
    <property type="match status" value="1"/>
</dbReference>
<dbReference type="EMBL" id="LVYD01000050">
    <property type="protein sequence ID" value="OQP62465.1"/>
    <property type="molecule type" value="Genomic_DNA"/>
</dbReference>
<feature type="chain" id="PRO_5013365846" description="Alpha/beta hydrolase" evidence="1">
    <location>
        <begin position="21"/>
        <end position="472"/>
    </location>
</feature>
<keyword evidence="3" id="KW-1185">Reference proteome</keyword>
<dbReference type="Proteomes" id="UP000192796">
    <property type="component" value="Unassembled WGS sequence"/>
</dbReference>
<proteinExistence type="predicted"/>
<dbReference type="SUPFAM" id="SSF53474">
    <property type="entry name" value="alpha/beta-Hydrolases"/>
    <property type="match status" value="1"/>
</dbReference>
<dbReference type="OrthoDB" id="9764953at2"/>
<gene>
    <name evidence="2" type="ORF">A3860_27620</name>
</gene>
<dbReference type="STRING" id="1703345.A3860_27620"/>
<feature type="signal peptide" evidence="1">
    <location>
        <begin position="1"/>
        <end position="20"/>
    </location>
</feature>